<dbReference type="GO" id="GO:0005524">
    <property type="term" value="F:ATP binding"/>
    <property type="evidence" value="ECO:0007669"/>
    <property type="project" value="UniProtKB-UniRule"/>
</dbReference>
<feature type="domain" description="Methionyl/Valyl/Leucyl/Isoleucyl-tRNA synthetase anticodon-binding" evidence="11">
    <location>
        <begin position="847"/>
        <end position="955"/>
    </location>
</feature>
<keyword evidence="2 8" id="KW-0436">Ligase</keyword>
<keyword evidence="3 8" id="KW-0547">Nucleotide-binding</keyword>
<dbReference type="InterPro" id="IPR013155">
    <property type="entry name" value="M/V/L/I-tRNA-synth_anticd-bd"/>
</dbReference>
<dbReference type="Pfam" id="PF08264">
    <property type="entry name" value="Anticodon_1"/>
    <property type="match status" value="1"/>
</dbReference>
<evidence type="ECO:0000259" key="13">
    <source>
        <dbReference type="Pfam" id="PF12697"/>
    </source>
</evidence>
<dbReference type="GO" id="GO:0006429">
    <property type="term" value="P:leucyl-tRNA aminoacylation"/>
    <property type="evidence" value="ECO:0007669"/>
    <property type="project" value="UniProtKB-UniRule"/>
</dbReference>
<dbReference type="AlphaFoldDB" id="A0A1F5PZ11"/>
<dbReference type="Pfam" id="PF09334">
    <property type="entry name" value="tRNA-synt_1g"/>
    <property type="match status" value="1"/>
</dbReference>
<dbReference type="FunFam" id="3.40.50.620:FF:000056">
    <property type="entry name" value="Leucine--tRNA ligase"/>
    <property type="match status" value="1"/>
</dbReference>
<evidence type="ECO:0000256" key="6">
    <source>
        <dbReference type="ARBA" id="ARBA00023146"/>
    </source>
</evidence>
<dbReference type="Gene3D" id="3.40.50.1820">
    <property type="entry name" value="alpha/beta hydrolase"/>
    <property type="match status" value="1"/>
</dbReference>
<gene>
    <name evidence="8" type="primary">leuS</name>
    <name evidence="15" type="ORF">A3B10_03510</name>
</gene>
<dbReference type="Gene3D" id="3.40.50.620">
    <property type="entry name" value="HUPs"/>
    <property type="match status" value="2"/>
</dbReference>
<evidence type="ECO:0000259" key="10">
    <source>
        <dbReference type="Pfam" id="PF00133"/>
    </source>
</evidence>
<organism evidence="15 16">
    <name type="scientific">Candidatus Doudnabacteria bacterium RIFCSPLOWO2_01_FULL_44_21</name>
    <dbReference type="NCBI Taxonomy" id="1817841"/>
    <lineage>
        <taxon>Bacteria</taxon>
        <taxon>Candidatus Doudnaibacteriota</taxon>
    </lineage>
</organism>
<keyword evidence="6 8" id="KW-0030">Aminoacyl-tRNA synthetase</keyword>
<dbReference type="GO" id="GO:0004823">
    <property type="term" value="F:leucine-tRNA ligase activity"/>
    <property type="evidence" value="ECO:0007669"/>
    <property type="project" value="UniProtKB-UniRule"/>
</dbReference>
<dbReference type="SUPFAM" id="SSF50677">
    <property type="entry name" value="ValRS/IleRS/LeuRS editing domain"/>
    <property type="match status" value="1"/>
</dbReference>
<comment type="catalytic activity">
    <reaction evidence="7 8">
        <text>tRNA(Leu) + L-leucine + ATP = L-leucyl-tRNA(Leu) + AMP + diphosphate</text>
        <dbReference type="Rhea" id="RHEA:11688"/>
        <dbReference type="Rhea" id="RHEA-COMP:9613"/>
        <dbReference type="Rhea" id="RHEA-COMP:9622"/>
        <dbReference type="ChEBI" id="CHEBI:30616"/>
        <dbReference type="ChEBI" id="CHEBI:33019"/>
        <dbReference type="ChEBI" id="CHEBI:57427"/>
        <dbReference type="ChEBI" id="CHEBI:78442"/>
        <dbReference type="ChEBI" id="CHEBI:78494"/>
        <dbReference type="ChEBI" id="CHEBI:456215"/>
        <dbReference type="EC" id="6.1.1.4"/>
    </reaction>
</comment>
<dbReference type="Pfam" id="PF13603">
    <property type="entry name" value="tRNA-synt_1_2"/>
    <property type="match status" value="1"/>
</dbReference>
<dbReference type="NCBIfam" id="TIGR00396">
    <property type="entry name" value="leuS_bact"/>
    <property type="match status" value="1"/>
</dbReference>
<evidence type="ECO:0000256" key="7">
    <source>
        <dbReference type="ARBA" id="ARBA00047469"/>
    </source>
</evidence>
<feature type="binding site" evidence="8">
    <location>
        <position position="779"/>
    </location>
    <ligand>
        <name>ATP</name>
        <dbReference type="ChEBI" id="CHEBI:30616"/>
    </ligand>
</feature>
<dbReference type="Pfam" id="PF12697">
    <property type="entry name" value="Abhydrolase_6"/>
    <property type="match status" value="1"/>
</dbReference>
<dbReference type="HAMAP" id="MF_00049_B">
    <property type="entry name" value="Leu_tRNA_synth_B"/>
    <property type="match status" value="1"/>
</dbReference>
<dbReference type="InterPro" id="IPR009080">
    <property type="entry name" value="tRNAsynth_Ia_anticodon-bd"/>
</dbReference>
<dbReference type="Proteomes" id="UP000177281">
    <property type="component" value="Unassembled WGS sequence"/>
</dbReference>
<dbReference type="Pfam" id="PF00133">
    <property type="entry name" value="tRNA-synt_1"/>
    <property type="match status" value="1"/>
</dbReference>
<dbReference type="CDD" id="cd00812">
    <property type="entry name" value="LeuRS_core"/>
    <property type="match status" value="1"/>
</dbReference>
<dbReference type="InterPro" id="IPR002302">
    <property type="entry name" value="Leu-tRNA-ligase"/>
</dbReference>
<protein>
    <recommendedName>
        <fullName evidence="8">Leucine--tRNA ligase</fullName>
        <ecNumber evidence="8">6.1.1.4</ecNumber>
    </recommendedName>
    <alternativeName>
        <fullName evidence="8">Leucyl-tRNA synthetase</fullName>
        <shortName evidence="8">LeuRS</shortName>
    </alternativeName>
</protein>
<evidence type="ECO:0000256" key="4">
    <source>
        <dbReference type="ARBA" id="ARBA00022840"/>
    </source>
</evidence>
<evidence type="ECO:0000256" key="2">
    <source>
        <dbReference type="ARBA" id="ARBA00022598"/>
    </source>
</evidence>
<comment type="similarity">
    <text evidence="1 8 9">Belongs to the class-I aminoacyl-tRNA synthetase family.</text>
</comment>
<dbReference type="InterPro" id="IPR002300">
    <property type="entry name" value="aa-tRNA-synth_Ia"/>
</dbReference>
<comment type="caution">
    <text evidence="15">The sequence shown here is derived from an EMBL/GenBank/DDBJ whole genome shotgun (WGS) entry which is preliminary data.</text>
</comment>
<dbReference type="FunFam" id="3.40.50.620:FF:000077">
    <property type="entry name" value="Leucine--tRNA ligase"/>
    <property type="match status" value="1"/>
</dbReference>
<keyword evidence="8" id="KW-0963">Cytoplasm</keyword>
<dbReference type="InterPro" id="IPR014729">
    <property type="entry name" value="Rossmann-like_a/b/a_fold"/>
</dbReference>
<feature type="short sequence motif" description="'KMSKS' region" evidence="8">
    <location>
        <begin position="776"/>
        <end position="780"/>
    </location>
</feature>
<evidence type="ECO:0000259" key="12">
    <source>
        <dbReference type="Pfam" id="PF09334"/>
    </source>
</evidence>
<evidence type="ECO:0000259" key="11">
    <source>
        <dbReference type="Pfam" id="PF08264"/>
    </source>
</evidence>
<evidence type="ECO:0000259" key="14">
    <source>
        <dbReference type="Pfam" id="PF13603"/>
    </source>
</evidence>
<sequence>MELYDHQKIEKKWQKAWEKDGLYKTPDLPGRQAGKPKKKKYILDMFPYISGAGLHVGHPEGYTATDIYSRFLRMQGYDVLHPIGWDAFGLPTENFAIKSGIPPQESVKKYADRFEEQIRSFGFSYDWDRLINTSDPKYYRWTQWLFLQLYKHGLAYKKEAYVNWCPKDQTVLANEQVVDGCCERCGTKVEQKLLNQWFFKITDYADRLLADLDGLDWPEPIKAMQRNWIGKSEGAEIEFEISDSKVKRFVILHGKHGTSKLNFIPWLKSSLEKQGYEVQAPDMPGTEEPNDLEQADFVQKNCKLDKNTVILGHSFGGIVALRLLERGIGVHGVVFAATPMSSTFLDGKVRRTVAEAINRGFDFEKIKRQTDYVKILVDSTDTVVRLQDGDILADKLNSLKQLFAGTVPHFCGKEEPALLEALTSKIKVFTTRVDTLFGATYLVLAPEHPLVDQITTADQKNYVINYVIKSKEKTELQRTALEKEKTGVFTGGFAINPATKEKIPVWIADYVLMGYGTGAIMAVPAHDERDFEFAKKYKLPIRQVIEPPKVINALTDISPAPDGIFGVLPTDLESDCWIGDGTLINSGDYDGHKSEKVRMQMTKEFGQLKIQYKLRDWLVSRQRYWGAPIPIIYCDDCGKQAVPEKDLPVLLPTDVDFLPTGESPIARSKSFHQVKCPNCGQAARRDSDTMDTFVDSAWYFYRFTDPHNDKQWADKKQIKQWLPVDVYVGGAEHAVLHLLYARFITKAFRDFKLIDFEEPFSKLRNQGLILGPDGEKMSKSRGNVINPDEVIAEWGADAFRLYEMFMGPLEDSKPWNTTGIVGLSRFLEKVWRHGTRHPELDSGSSIKIHKLIKKIGSDIEFFKFNTGIAAFMQFLNENKSLSKQDLEVFLVLLAPFAPHITEELWHNFGHKDSIHQQPWPKFDEKLIEDKNVTIVVQILGRVRASFELPAGTSQQAVKDKAISNANVKKYLDGKQIIKEIFVPDKLINFVVK</sequence>
<dbReference type="FunFam" id="1.10.730.10:FF:000002">
    <property type="entry name" value="Leucine--tRNA ligase"/>
    <property type="match status" value="1"/>
</dbReference>
<accession>A0A1F5PZ11</accession>
<comment type="subcellular location">
    <subcellularLocation>
        <location evidence="8">Cytoplasm</location>
    </subcellularLocation>
</comment>
<dbReference type="SUPFAM" id="SSF47323">
    <property type="entry name" value="Anticodon-binding domain of a subclass of class I aminoacyl-tRNA synthetases"/>
    <property type="match status" value="1"/>
</dbReference>
<reference evidence="15 16" key="1">
    <citation type="journal article" date="2016" name="Nat. Commun.">
        <title>Thousands of microbial genomes shed light on interconnected biogeochemical processes in an aquifer system.</title>
        <authorList>
            <person name="Anantharaman K."/>
            <person name="Brown C.T."/>
            <person name="Hug L.A."/>
            <person name="Sharon I."/>
            <person name="Castelle C.J."/>
            <person name="Probst A.J."/>
            <person name="Thomas B.C."/>
            <person name="Singh A."/>
            <person name="Wilkins M.J."/>
            <person name="Karaoz U."/>
            <person name="Brodie E.L."/>
            <person name="Williams K.H."/>
            <person name="Hubbard S.S."/>
            <person name="Banfield J.F."/>
        </authorList>
    </citation>
    <scope>NUCLEOTIDE SEQUENCE [LARGE SCALE GENOMIC DNA]</scope>
</reference>
<comment type="caution">
    <text evidence="8">Lacks conserved residue(s) required for the propagation of feature annotation.</text>
</comment>
<evidence type="ECO:0000256" key="5">
    <source>
        <dbReference type="ARBA" id="ARBA00022917"/>
    </source>
</evidence>
<dbReference type="EC" id="6.1.1.4" evidence="8"/>
<proteinExistence type="inferred from homology"/>
<dbReference type="SUPFAM" id="SSF52374">
    <property type="entry name" value="Nucleotidylyl transferase"/>
    <property type="match status" value="1"/>
</dbReference>
<evidence type="ECO:0000256" key="1">
    <source>
        <dbReference type="ARBA" id="ARBA00005594"/>
    </source>
</evidence>
<keyword evidence="5 8" id="KW-0648">Protein biosynthesis</keyword>
<dbReference type="EMBL" id="MFFB01000007">
    <property type="protein sequence ID" value="OGE94830.1"/>
    <property type="molecule type" value="Genomic_DNA"/>
</dbReference>
<dbReference type="PANTHER" id="PTHR43740:SF2">
    <property type="entry name" value="LEUCINE--TRNA LIGASE, MITOCHONDRIAL"/>
    <property type="match status" value="1"/>
</dbReference>
<dbReference type="InterPro" id="IPR015413">
    <property type="entry name" value="Methionyl/Leucyl_tRNA_Synth"/>
</dbReference>
<evidence type="ECO:0000256" key="9">
    <source>
        <dbReference type="RuleBase" id="RU363039"/>
    </source>
</evidence>
<feature type="domain" description="Methionyl/Leucyl tRNA synthetase" evidence="12">
    <location>
        <begin position="46"/>
        <end position="188"/>
    </location>
</feature>
<dbReference type="Gene3D" id="1.10.730.10">
    <property type="entry name" value="Isoleucyl-tRNA Synthetase, Domain 1"/>
    <property type="match status" value="1"/>
</dbReference>
<dbReference type="InterPro" id="IPR009008">
    <property type="entry name" value="Val/Leu/Ile-tRNA-synth_edit"/>
</dbReference>
<feature type="domain" description="AB hydrolase-1" evidence="13">
    <location>
        <begin position="250"/>
        <end position="347"/>
    </location>
</feature>
<feature type="domain" description="Aminoacyl-tRNA synthetase class Ia" evidence="10">
    <location>
        <begin position="613"/>
        <end position="802"/>
    </location>
</feature>
<evidence type="ECO:0000313" key="15">
    <source>
        <dbReference type="EMBL" id="OGE94830.1"/>
    </source>
</evidence>
<dbReference type="PANTHER" id="PTHR43740">
    <property type="entry name" value="LEUCYL-TRNA SYNTHETASE"/>
    <property type="match status" value="1"/>
</dbReference>
<dbReference type="GO" id="GO:0002161">
    <property type="term" value="F:aminoacyl-tRNA deacylase activity"/>
    <property type="evidence" value="ECO:0007669"/>
    <property type="project" value="InterPro"/>
</dbReference>
<dbReference type="InterPro" id="IPR000073">
    <property type="entry name" value="AB_hydrolase_1"/>
</dbReference>
<feature type="domain" description="Leucyl-tRNA synthetase editing" evidence="14">
    <location>
        <begin position="423"/>
        <end position="604"/>
    </location>
</feature>
<evidence type="ECO:0000256" key="8">
    <source>
        <dbReference type="HAMAP-Rule" id="MF_00049"/>
    </source>
</evidence>
<name>A0A1F5PZ11_9BACT</name>
<dbReference type="CDD" id="cd07958">
    <property type="entry name" value="Anticodon_Ia_Leu_BEm"/>
    <property type="match status" value="1"/>
</dbReference>
<evidence type="ECO:0000313" key="16">
    <source>
        <dbReference type="Proteomes" id="UP000177281"/>
    </source>
</evidence>
<dbReference type="SUPFAM" id="SSF53474">
    <property type="entry name" value="alpha/beta-Hydrolases"/>
    <property type="match status" value="1"/>
</dbReference>
<keyword evidence="4 8" id="KW-0067">ATP-binding</keyword>
<dbReference type="InterPro" id="IPR025709">
    <property type="entry name" value="Leu_tRNA-synth_edit"/>
</dbReference>
<evidence type="ECO:0000256" key="3">
    <source>
        <dbReference type="ARBA" id="ARBA00022741"/>
    </source>
</evidence>
<dbReference type="GO" id="GO:0005829">
    <property type="term" value="C:cytosol"/>
    <property type="evidence" value="ECO:0007669"/>
    <property type="project" value="TreeGrafter"/>
</dbReference>
<dbReference type="STRING" id="1817841.A3B10_03510"/>
<dbReference type="PRINTS" id="PR00985">
    <property type="entry name" value="TRNASYNTHLEU"/>
</dbReference>
<dbReference type="InterPro" id="IPR029058">
    <property type="entry name" value="AB_hydrolase_fold"/>
</dbReference>